<dbReference type="EMBL" id="JARO02013767">
    <property type="protein sequence ID" value="KPP58534.1"/>
    <property type="molecule type" value="Genomic_DNA"/>
</dbReference>
<comment type="caution">
    <text evidence="2">The sequence shown here is derived from an EMBL/GenBank/DDBJ whole genome shotgun (WGS) entry which is preliminary data.</text>
</comment>
<dbReference type="PANTHER" id="PTHR26451:SF860">
    <property type="entry name" value="ODORANT RECEPTOR-RELATED"/>
    <property type="match status" value="1"/>
</dbReference>
<feature type="transmembrane region" description="Helical" evidence="1">
    <location>
        <begin position="27"/>
        <end position="52"/>
    </location>
</feature>
<accession>A0A0P7UH65</accession>
<feature type="transmembrane region" description="Helical" evidence="1">
    <location>
        <begin position="110"/>
        <end position="131"/>
    </location>
</feature>
<evidence type="ECO:0000313" key="3">
    <source>
        <dbReference type="Proteomes" id="UP000034805"/>
    </source>
</evidence>
<protein>
    <submittedName>
        <fullName evidence="2">Olfactory receptor 6K3-like</fullName>
    </submittedName>
</protein>
<sequence length="277" mass="31164">TNNTVGHTPMVTLFILSAFYEIDDMKYLSAAIFLFLYLFIIITNVTLIAVIYVERVLHNPITTSLLPGTDLLFAHDAIVEFIILAVMGYERLLAICHPLQYRKDPAAVNIDGLLSVVVYSVPQLCVTFYSYTHVLGIRILSLRESKMKALKKHKELHQPMDLLLCNLCEQAVWPPCKVHNTVMVPCCRFTAPMGDSPKLLFNAMLTCLCWSMGSLVLYTDVEILATCRKSQQGKSKCVQTCASHLISFLNDVTVTLFDRFSSTFTSLRLKSFISLHG</sequence>
<feature type="non-terminal residue" evidence="2">
    <location>
        <position position="277"/>
    </location>
</feature>
<proteinExistence type="predicted"/>
<organism evidence="2 3">
    <name type="scientific">Scleropages formosus</name>
    <name type="common">Asian bonytongue</name>
    <name type="synonym">Osteoglossum formosum</name>
    <dbReference type="NCBI Taxonomy" id="113540"/>
    <lineage>
        <taxon>Eukaryota</taxon>
        <taxon>Metazoa</taxon>
        <taxon>Chordata</taxon>
        <taxon>Craniata</taxon>
        <taxon>Vertebrata</taxon>
        <taxon>Euteleostomi</taxon>
        <taxon>Actinopterygii</taxon>
        <taxon>Neopterygii</taxon>
        <taxon>Teleostei</taxon>
        <taxon>Osteoglossocephala</taxon>
        <taxon>Osteoglossomorpha</taxon>
        <taxon>Osteoglossiformes</taxon>
        <taxon>Osteoglossidae</taxon>
        <taxon>Scleropages</taxon>
    </lineage>
</organism>
<dbReference type="SUPFAM" id="SSF81321">
    <property type="entry name" value="Family A G protein-coupled receptor-like"/>
    <property type="match status" value="1"/>
</dbReference>
<dbReference type="Proteomes" id="UP000034805">
    <property type="component" value="Unassembled WGS sequence"/>
</dbReference>
<keyword evidence="2" id="KW-0675">Receptor</keyword>
<evidence type="ECO:0000313" key="2">
    <source>
        <dbReference type="EMBL" id="KPP58534.1"/>
    </source>
</evidence>
<dbReference type="GO" id="GO:0004984">
    <property type="term" value="F:olfactory receptor activity"/>
    <property type="evidence" value="ECO:0007669"/>
    <property type="project" value="TreeGrafter"/>
</dbReference>
<feature type="non-terminal residue" evidence="2">
    <location>
        <position position="1"/>
    </location>
</feature>
<dbReference type="Gene3D" id="1.20.1070.10">
    <property type="entry name" value="Rhodopsin 7-helix transmembrane proteins"/>
    <property type="match status" value="1"/>
</dbReference>
<dbReference type="AlphaFoldDB" id="A0A0P7UH65"/>
<gene>
    <name evidence="2" type="ORF">Z043_123630</name>
</gene>
<keyword evidence="1" id="KW-1133">Transmembrane helix</keyword>
<dbReference type="PANTHER" id="PTHR26451">
    <property type="entry name" value="G_PROTEIN_RECEP_F1_2 DOMAIN-CONTAINING PROTEIN"/>
    <property type="match status" value="1"/>
</dbReference>
<feature type="transmembrane region" description="Helical" evidence="1">
    <location>
        <begin position="72"/>
        <end position="89"/>
    </location>
</feature>
<dbReference type="GO" id="GO:0005549">
    <property type="term" value="F:odorant binding"/>
    <property type="evidence" value="ECO:0007669"/>
    <property type="project" value="TreeGrafter"/>
</dbReference>
<dbReference type="InterPro" id="IPR052921">
    <property type="entry name" value="GPCR1_Superfamily_Member"/>
</dbReference>
<dbReference type="GO" id="GO:0016020">
    <property type="term" value="C:membrane"/>
    <property type="evidence" value="ECO:0007669"/>
    <property type="project" value="TreeGrafter"/>
</dbReference>
<reference evidence="2 3" key="1">
    <citation type="submission" date="2015-08" db="EMBL/GenBank/DDBJ databases">
        <title>The genome of the Asian arowana (Scleropages formosus).</title>
        <authorList>
            <person name="Tan M.H."/>
            <person name="Gan H.M."/>
            <person name="Croft L.J."/>
            <person name="Austin C.M."/>
        </authorList>
    </citation>
    <scope>NUCLEOTIDE SEQUENCE [LARGE SCALE GENOMIC DNA]</scope>
    <source>
        <strain evidence="2">Aro1</strain>
    </source>
</reference>
<keyword evidence="1" id="KW-0472">Membrane</keyword>
<evidence type="ECO:0000256" key="1">
    <source>
        <dbReference type="SAM" id="Phobius"/>
    </source>
</evidence>
<keyword evidence="1" id="KW-0812">Transmembrane</keyword>
<name>A0A0P7UH65_SCLFO</name>